<gene>
    <name evidence="2" type="ORF">EV214_13625</name>
</gene>
<dbReference type="AlphaFoldDB" id="A0A4R2KF95"/>
<comment type="caution">
    <text evidence="2">The sequence shown here is derived from an EMBL/GenBank/DDBJ whole genome shotgun (WGS) entry which is preliminary data.</text>
</comment>
<keyword evidence="3" id="KW-1185">Reference proteome</keyword>
<evidence type="ECO:0000313" key="3">
    <source>
        <dbReference type="Proteomes" id="UP000294919"/>
    </source>
</evidence>
<protein>
    <submittedName>
        <fullName evidence="2">Uncharacterized protein</fullName>
    </submittedName>
</protein>
<organism evidence="2 3">
    <name type="scientific">Marinisporobacter balticus</name>
    <dbReference type="NCBI Taxonomy" id="2018667"/>
    <lineage>
        <taxon>Bacteria</taxon>
        <taxon>Bacillati</taxon>
        <taxon>Bacillota</taxon>
        <taxon>Clostridia</taxon>
        <taxon>Peptostreptococcales</taxon>
        <taxon>Thermotaleaceae</taxon>
        <taxon>Marinisporobacter</taxon>
    </lineage>
</organism>
<reference evidence="2 3" key="1">
    <citation type="submission" date="2019-03" db="EMBL/GenBank/DDBJ databases">
        <title>Genomic Encyclopedia of Type Strains, Phase IV (KMG-IV): sequencing the most valuable type-strain genomes for metagenomic binning, comparative biology and taxonomic classification.</title>
        <authorList>
            <person name="Goeker M."/>
        </authorList>
    </citation>
    <scope>NUCLEOTIDE SEQUENCE [LARGE SCALE GENOMIC DNA]</scope>
    <source>
        <strain evidence="2 3">DSM 102940</strain>
    </source>
</reference>
<dbReference type="Proteomes" id="UP000294919">
    <property type="component" value="Unassembled WGS sequence"/>
</dbReference>
<evidence type="ECO:0000256" key="1">
    <source>
        <dbReference type="SAM" id="Phobius"/>
    </source>
</evidence>
<keyword evidence="1" id="KW-0812">Transmembrane</keyword>
<keyword evidence="1" id="KW-0472">Membrane</keyword>
<dbReference type="EMBL" id="SLWV01000036">
    <property type="protein sequence ID" value="TCO68999.1"/>
    <property type="molecule type" value="Genomic_DNA"/>
</dbReference>
<sequence>MERRNIAERYVKFYGLGYVRYQEGEGMRNEMLRAIMLGVGAGVIDILPMILKKMDRFSVISAFIHWVALGVIISYSSVFGLTGWSNGALIGLLTGVPVAIMVMKEDQKSVPIIIVMSLILGSIVGYLA</sequence>
<evidence type="ECO:0000313" key="2">
    <source>
        <dbReference type="EMBL" id="TCO68999.1"/>
    </source>
</evidence>
<proteinExistence type="predicted"/>
<feature type="transmembrane region" description="Helical" evidence="1">
    <location>
        <begin position="110"/>
        <end position="127"/>
    </location>
</feature>
<name>A0A4R2KF95_9FIRM</name>
<keyword evidence="1" id="KW-1133">Transmembrane helix</keyword>
<accession>A0A4R2KF95</accession>
<feature type="transmembrane region" description="Helical" evidence="1">
    <location>
        <begin position="84"/>
        <end position="103"/>
    </location>
</feature>
<feature type="transmembrane region" description="Helical" evidence="1">
    <location>
        <begin position="57"/>
        <end position="78"/>
    </location>
</feature>